<comment type="catalytic activity">
    <reaction evidence="6 8">
        <text>dCMP + ATP = dCDP + ADP</text>
        <dbReference type="Rhea" id="RHEA:25094"/>
        <dbReference type="ChEBI" id="CHEBI:30616"/>
        <dbReference type="ChEBI" id="CHEBI:57566"/>
        <dbReference type="ChEBI" id="CHEBI:58593"/>
        <dbReference type="ChEBI" id="CHEBI:456216"/>
        <dbReference type="EC" id="2.7.4.25"/>
    </reaction>
</comment>
<evidence type="ECO:0000313" key="10">
    <source>
        <dbReference type="EMBL" id="AFX99597.1"/>
    </source>
</evidence>
<dbReference type="GO" id="GO:0036430">
    <property type="term" value="F:CMP kinase activity"/>
    <property type="evidence" value="ECO:0007669"/>
    <property type="project" value="RHEA"/>
</dbReference>
<dbReference type="EMBL" id="CP003539">
    <property type="protein sequence ID" value="AFX99597.1"/>
    <property type="molecule type" value="Genomic_DNA"/>
</dbReference>
<evidence type="ECO:0000256" key="6">
    <source>
        <dbReference type="ARBA" id="ARBA00047615"/>
    </source>
</evidence>
<dbReference type="EC" id="2.7.4.25" evidence="8"/>
<dbReference type="Gene3D" id="3.40.50.300">
    <property type="entry name" value="P-loop containing nucleotide triphosphate hydrolases"/>
    <property type="match status" value="1"/>
</dbReference>
<evidence type="ECO:0000256" key="1">
    <source>
        <dbReference type="ARBA" id="ARBA00009427"/>
    </source>
</evidence>
<dbReference type="HAMAP" id="MF_00238">
    <property type="entry name" value="Cytidyl_kinase_type1"/>
    <property type="match status" value="1"/>
</dbReference>
<dbReference type="AlphaFoldDB" id="K7YPX5"/>
<dbReference type="NCBIfam" id="TIGR00017">
    <property type="entry name" value="cmk"/>
    <property type="match status" value="1"/>
</dbReference>
<feature type="binding site" evidence="8">
    <location>
        <begin position="7"/>
        <end position="15"/>
    </location>
    <ligand>
        <name>ATP</name>
        <dbReference type="ChEBI" id="CHEBI:30616"/>
    </ligand>
</feature>
<evidence type="ECO:0000256" key="4">
    <source>
        <dbReference type="ARBA" id="ARBA00022777"/>
    </source>
</evidence>
<dbReference type="GO" id="GO:0036431">
    <property type="term" value="F:dCMP kinase activity"/>
    <property type="evidence" value="ECO:0007669"/>
    <property type="project" value="InterPro"/>
</dbReference>
<dbReference type="HOGENOM" id="CLU_079959_0_1_5"/>
<dbReference type="CDD" id="cd02020">
    <property type="entry name" value="CMPK"/>
    <property type="match status" value="1"/>
</dbReference>
<keyword evidence="3 8" id="KW-0547">Nucleotide-binding</keyword>
<evidence type="ECO:0000259" key="9">
    <source>
        <dbReference type="Pfam" id="PF02224"/>
    </source>
</evidence>
<dbReference type="STRING" id="1193729.A1OE_1428"/>
<protein>
    <recommendedName>
        <fullName evidence="8">Cytidylate kinase</fullName>
        <shortName evidence="8">CK</shortName>
        <ecNumber evidence="8">2.7.4.25</ecNumber>
    </recommendedName>
    <alternativeName>
        <fullName evidence="8">Cytidine monophosphate kinase</fullName>
        <shortName evidence="8">CMP kinase</shortName>
    </alternativeName>
</protein>
<dbReference type="GO" id="GO:0006220">
    <property type="term" value="P:pyrimidine nucleotide metabolic process"/>
    <property type="evidence" value="ECO:0007669"/>
    <property type="project" value="UniProtKB-UniRule"/>
</dbReference>
<keyword evidence="8" id="KW-0963">Cytoplasm</keyword>
<evidence type="ECO:0000256" key="7">
    <source>
        <dbReference type="ARBA" id="ARBA00048478"/>
    </source>
</evidence>
<keyword evidence="4 8" id="KW-0418">Kinase</keyword>
<dbReference type="KEGG" id="thal:A1OE_1428"/>
<dbReference type="Pfam" id="PF02224">
    <property type="entry name" value="Cytidylate_kin"/>
    <property type="match status" value="1"/>
</dbReference>
<evidence type="ECO:0000256" key="2">
    <source>
        <dbReference type="ARBA" id="ARBA00022679"/>
    </source>
</evidence>
<dbReference type="InterPro" id="IPR003136">
    <property type="entry name" value="Cytidylate_kin"/>
</dbReference>
<proteinExistence type="inferred from homology"/>
<dbReference type="SUPFAM" id="SSF52540">
    <property type="entry name" value="P-loop containing nucleoside triphosphate hydrolases"/>
    <property type="match status" value="1"/>
</dbReference>
<dbReference type="PATRIC" id="fig|1193729.4.peg.739"/>
<accession>K7YPX5</accession>
<reference evidence="10 11" key="1">
    <citation type="journal article" date="2012" name="Proc. Natl. Acad. Sci. U.S.A.">
        <title>Genome streamlining and chemical defense in a coral reef symbiosis.</title>
        <authorList>
            <person name="Kwan J.C."/>
            <person name="Donia M.S."/>
            <person name="Han A.W."/>
            <person name="Hirose E."/>
            <person name="Haygood M.G."/>
            <person name="Schmidt E.W."/>
        </authorList>
    </citation>
    <scope>NUCLEOTIDE SEQUENCE [LARGE SCALE GENOMIC DNA]</scope>
    <source>
        <strain evidence="10 11">L2</strain>
    </source>
</reference>
<dbReference type="GO" id="GO:0005524">
    <property type="term" value="F:ATP binding"/>
    <property type="evidence" value="ECO:0007669"/>
    <property type="project" value="UniProtKB-UniRule"/>
</dbReference>
<dbReference type="eggNOG" id="COG0283">
    <property type="taxonomic scope" value="Bacteria"/>
</dbReference>
<keyword evidence="11" id="KW-1185">Reference proteome</keyword>
<dbReference type="OrthoDB" id="9807434at2"/>
<dbReference type="InterPro" id="IPR011994">
    <property type="entry name" value="Cytidylate_kinase_dom"/>
</dbReference>
<evidence type="ECO:0000256" key="8">
    <source>
        <dbReference type="HAMAP-Rule" id="MF_00238"/>
    </source>
</evidence>
<dbReference type="GO" id="GO:0005737">
    <property type="term" value="C:cytoplasm"/>
    <property type="evidence" value="ECO:0007669"/>
    <property type="project" value="UniProtKB-SubCell"/>
</dbReference>
<name>K7YPX5_9PROT</name>
<evidence type="ECO:0000313" key="11">
    <source>
        <dbReference type="Proteomes" id="UP000010077"/>
    </source>
</evidence>
<dbReference type="InterPro" id="IPR027417">
    <property type="entry name" value="P-loop_NTPase"/>
</dbReference>
<keyword evidence="2 8" id="KW-0808">Transferase</keyword>
<dbReference type="Proteomes" id="UP000010077">
    <property type="component" value="Chromosome"/>
</dbReference>
<keyword evidence="5 8" id="KW-0067">ATP-binding</keyword>
<gene>
    <name evidence="8 10" type="primary">cmk</name>
    <name evidence="10" type="ORF">A1OE_1428</name>
</gene>
<sequence>MIIAIDGPAGAGKGTLSKLLADYLGYPYLDTGALYRATALSFIKNAADPEDPTVAKSTVESIIIDMIDGDDLRTSEVTLASSKIAAIPAVRAALLDYQRKFAHRPPGAILDGRDITTVVVPEANVKLFVTALLEVRALRRYQELLDRGEVSIYDKVLTEIKTRDEQDKTRTSAPMRKADDAIEIDTSYLKPLGVLRIALNIISRRQKENFKILSL</sequence>
<evidence type="ECO:0000256" key="5">
    <source>
        <dbReference type="ARBA" id="ARBA00022840"/>
    </source>
</evidence>
<evidence type="ECO:0000256" key="3">
    <source>
        <dbReference type="ARBA" id="ARBA00022741"/>
    </source>
</evidence>
<comment type="similarity">
    <text evidence="1 8">Belongs to the cytidylate kinase family. Type 1 subfamily.</text>
</comment>
<dbReference type="RefSeq" id="WP_015089095.1">
    <property type="nucleotide sequence ID" value="NC_019566.1"/>
</dbReference>
<organism evidence="10 11">
    <name type="scientific">Candidatus Endolissoclinum faulkneri L2</name>
    <dbReference type="NCBI Taxonomy" id="1193729"/>
    <lineage>
        <taxon>Bacteria</taxon>
        <taxon>Pseudomonadati</taxon>
        <taxon>Pseudomonadota</taxon>
        <taxon>Alphaproteobacteria</taxon>
        <taxon>Rhodospirillales</taxon>
        <taxon>Rhodospirillaceae</taxon>
        <taxon>Candidatus Endolissoclinum</taxon>
    </lineage>
</organism>
<comment type="catalytic activity">
    <reaction evidence="7 8">
        <text>CMP + ATP = CDP + ADP</text>
        <dbReference type="Rhea" id="RHEA:11600"/>
        <dbReference type="ChEBI" id="CHEBI:30616"/>
        <dbReference type="ChEBI" id="CHEBI:58069"/>
        <dbReference type="ChEBI" id="CHEBI:60377"/>
        <dbReference type="ChEBI" id="CHEBI:456216"/>
        <dbReference type="EC" id="2.7.4.25"/>
    </reaction>
</comment>
<feature type="domain" description="Cytidylate kinase" evidence="9">
    <location>
        <begin position="3"/>
        <end position="202"/>
    </location>
</feature>
<comment type="subcellular location">
    <subcellularLocation>
        <location evidence="8">Cytoplasm</location>
    </subcellularLocation>
</comment>